<dbReference type="Gene3D" id="3.40.1780.10">
    <property type="entry name" value="QueA-like"/>
    <property type="match status" value="2"/>
</dbReference>
<dbReference type="UniPathway" id="UPA00392"/>
<evidence type="ECO:0000256" key="12">
    <source>
        <dbReference type="ARBA" id="ARBA00076160"/>
    </source>
</evidence>
<dbReference type="GO" id="GO:0051075">
    <property type="term" value="F:S-adenosylmethionine:tRNA ribosyltransferase-isomerase activity"/>
    <property type="evidence" value="ECO:0007669"/>
    <property type="project" value="UniProtKB-EC"/>
</dbReference>
<keyword evidence="15" id="KW-0328">Glycosyltransferase</keyword>
<dbReference type="PANTHER" id="PTHR30307:SF0">
    <property type="entry name" value="S-ADENOSYLMETHIONINE:TRNA RIBOSYLTRANSFERASE-ISOMERASE"/>
    <property type="match status" value="1"/>
</dbReference>
<accession>A0A846HLR0</accession>
<comment type="pathway">
    <text evidence="2 13">tRNA modification; tRNA-queuosine biosynthesis.</text>
</comment>
<dbReference type="EC" id="2.4.99.17" evidence="10 13"/>
<dbReference type="FunFam" id="3.40.1780.10:FF:000001">
    <property type="entry name" value="S-adenosylmethionine:tRNA ribosyltransferase-isomerase"/>
    <property type="match status" value="1"/>
</dbReference>
<dbReference type="Proteomes" id="UP000031549">
    <property type="component" value="Unassembled WGS sequence"/>
</dbReference>
<dbReference type="Pfam" id="PF02547">
    <property type="entry name" value="Queuosine_synth"/>
    <property type="match status" value="1"/>
</dbReference>
<gene>
    <name evidence="13 15" type="primary">queA</name>
    <name evidence="15" type="ORF">PI95_031545</name>
</gene>
<dbReference type="HAMAP" id="MF_00113">
    <property type="entry name" value="QueA"/>
    <property type="match status" value="1"/>
</dbReference>
<evidence type="ECO:0000256" key="14">
    <source>
        <dbReference type="SAM" id="MobiDB-lite"/>
    </source>
</evidence>
<dbReference type="InterPro" id="IPR042118">
    <property type="entry name" value="QueA_dom1"/>
</dbReference>
<feature type="compositionally biased region" description="Gly residues" evidence="14">
    <location>
        <begin position="147"/>
        <end position="164"/>
    </location>
</feature>
<dbReference type="AlphaFoldDB" id="A0A846HLR0"/>
<comment type="similarity">
    <text evidence="9 13">Belongs to the QueA family.</text>
</comment>
<sequence>MHSIPARTNMNATPSQEPQNIELDRSLAGYDYELPQELIAQNPALPRDTSRLLLVNSPSTGKYSAPLDHIFRDLPELLRSGDLLVMNNTRVLPARLYGRKSSGAEIEVLLLEERKNNCWLALVKPGKRFKVGASIVFAARGVEGVGEWGQGARGRGHGAGGTGQGEFASSSSLSSPSPLSPPSPPPPLSPSPSPPPSSSLTATVLETDEATGGRLLQFDLPEGVSLVELLDVYGEVPLPPYITQSKAESEQYQTVYAQHPGAIAAPTAGLHFTPELLQQLGDRGINQAFVTLHVGVGTFRPVEVENVSTHKMHEEWISVPPETVEQIRATKASGGRIIAVGTTVTRALEGAAKSGNLQPFSGKTDLFIYPGYEWQVVDGLITNFHLPRSSLLMLVSALIGRPRLLNIYQQAIASRYRFYSFGDAMLILPEAR</sequence>
<evidence type="ECO:0000256" key="10">
    <source>
        <dbReference type="ARBA" id="ARBA00066503"/>
    </source>
</evidence>
<evidence type="ECO:0000256" key="7">
    <source>
        <dbReference type="ARBA" id="ARBA00022785"/>
    </source>
</evidence>
<keyword evidence="5 13" id="KW-0808">Transferase</keyword>
<reference evidence="15 16" key="1">
    <citation type="journal article" date="2015" name="Genome Announc.">
        <title>Draft Genome Sequence of Cyanobacterium Hassallia byssoidea Strain VB512170, Isolated from Monuments in India.</title>
        <authorList>
            <person name="Singh D."/>
            <person name="Chandrababunaidu M.M."/>
            <person name="Panda A."/>
            <person name="Sen D."/>
            <person name="Bhattacharyya S."/>
            <person name="Adhikary S.P."/>
            <person name="Tripathy S."/>
        </authorList>
    </citation>
    <scope>NUCLEOTIDE SEQUENCE [LARGE SCALE GENOMIC DNA]</scope>
    <source>
        <strain evidence="15 16">VB512170</strain>
    </source>
</reference>
<comment type="subcellular location">
    <subcellularLocation>
        <location evidence="1 13">Cytoplasm</location>
    </subcellularLocation>
</comment>
<name>A0A846HLR0_9CYAN</name>
<dbReference type="Gene3D" id="2.40.10.240">
    <property type="entry name" value="QueA-like"/>
    <property type="match status" value="2"/>
</dbReference>
<dbReference type="NCBIfam" id="NF001140">
    <property type="entry name" value="PRK00147.1"/>
    <property type="match status" value="1"/>
</dbReference>
<keyword evidence="6 13" id="KW-0949">S-adenosyl-L-methionine</keyword>
<comment type="catalytic activity">
    <reaction evidence="8 13">
        <text>7-aminomethyl-7-carbaguanosine(34) in tRNA + S-adenosyl-L-methionine = epoxyqueuosine(34) in tRNA + adenine + L-methionine + 2 H(+)</text>
        <dbReference type="Rhea" id="RHEA:32155"/>
        <dbReference type="Rhea" id="RHEA-COMP:10342"/>
        <dbReference type="Rhea" id="RHEA-COMP:18582"/>
        <dbReference type="ChEBI" id="CHEBI:15378"/>
        <dbReference type="ChEBI" id="CHEBI:16708"/>
        <dbReference type="ChEBI" id="CHEBI:57844"/>
        <dbReference type="ChEBI" id="CHEBI:59789"/>
        <dbReference type="ChEBI" id="CHEBI:82833"/>
        <dbReference type="ChEBI" id="CHEBI:194443"/>
        <dbReference type="EC" id="2.4.99.17"/>
    </reaction>
</comment>
<dbReference type="InterPro" id="IPR003699">
    <property type="entry name" value="QueA"/>
</dbReference>
<keyword evidence="16" id="KW-1185">Reference proteome</keyword>
<evidence type="ECO:0000256" key="11">
    <source>
        <dbReference type="ARBA" id="ARBA00069325"/>
    </source>
</evidence>
<organism evidence="15 16">
    <name type="scientific">Hassallia byssoidea VB512170</name>
    <dbReference type="NCBI Taxonomy" id="1304833"/>
    <lineage>
        <taxon>Bacteria</taxon>
        <taxon>Bacillati</taxon>
        <taxon>Cyanobacteriota</taxon>
        <taxon>Cyanophyceae</taxon>
        <taxon>Nostocales</taxon>
        <taxon>Tolypothrichaceae</taxon>
        <taxon>Hassallia</taxon>
    </lineage>
</organism>
<evidence type="ECO:0000256" key="4">
    <source>
        <dbReference type="ARBA" id="ARBA00022490"/>
    </source>
</evidence>
<dbReference type="GO" id="GO:0008616">
    <property type="term" value="P:tRNA queuosine(34) biosynthetic process"/>
    <property type="evidence" value="ECO:0007669"/>
    <property type="project" value="UniProtKB-UniRule"/>
</dbReference>
<keyword evidence="4 13" id="KW-0963">Cytoplasm</keyword>
<protein>
    <recommendedName>
        <fullName evidence="11 13">S-adenosylmethionine:tRNA ribosyltransferase-isomerase</fullName>
        <ecNumber evidence="10 13">2.4.99.17</ecNumber>
    </recommendedName>
    <alternativeName>
        <fullName evidence="12 13">Queuosine biosynthesis protein QueA</fullName>
    </alternativeName>
</protein>
<evidence type="ECO:0000256" key="9">
    <source>
        <dbReference type="ARBA" id="ARBA00061210"/>
    </source>
</evidence>
<comment type="caution">
    <text evidence="15">The sequence shown here is derived from an EMBL/GenBank/DDBJ whole genome shotgun (WGS) entry which is preliminary data.</text>
</comment>
<dbReference type="InterPro" id="IPR042119">
    <property type="entry name" value="QueA_dom2"/>
</dbReference>
<evidence type="ECO:0000256" key="1">
    <source>
        <dbReference type="ARBA" id="ARBA00004496"/>
    </source>
</evidence>
<evidence type="ECO:0000313" key="16">
    <source>
        <dbReference type="Proteomes" id="UP000031549"/>
    </source>
</evidence>
<evidence type="ECO:0000256" key="13">
    <source>
        <dbReference type="HAMAP-Rule" id="MF_00113"/>
    </source>
</evidence>
<evidence type="ECO:0000256" key="2">
    <source>
        <dbReference type="ARBA" id="ARBA00004691"/>
    </source>
</evidence>
<evidence type="ECO:0000256" key="6">
    <source>
        <dbReference type="ARBA" id="ARBA00022691"/>
    </source>
</evidence>
<dbReference type="SUPFAM" id="SSF111337">
    <property type="entry name" value="QueA-like"/>
    <property type="match status" value="2"/>
</dbReference>
<comment type="function">
    <text evidence="13">Transfers and isomerizes the ribose moiety from AdoMet to the 7-aminomethyl group of 7-deazaguanine (preQ1-tRNA) to give epoxyqueuosine (oQ-tRNA).</text>
</comment>
<comment type="subunit">
    <text evidence="3 13">Monomer.</text>
</comment>
<evidence type="ECO:0000256" key="8">
    <source>
        <dbReference type="ARBA" id="ARBA00052751"/>
    </source>
</evidence>
<dbReference type="PANTHER" id="PTHR30307">
    <property type="entry name" value="S-ADENOSYLMETHIONINE:TRNA RIBOSYLTRANSFERASE-ISOMERASE"/>
    <property type="match status" value="1"/>
</dbReference>
<dbReference type="GO" id="GO:0005737">
    <property type="term" value="C:cytoplasm"/>
    <property type="evidence" value="ECO:0007669"/>
    <property type="project" value="UniProtKB-SubCell"/>
</dbReference>
<keyword evidence="15" id="KW-0413">Isomerase</keyword>
<feature type="region of interest" description="Disordered" evidence="14">
    <location>
        <begin position="147"/>
        <end position="201"/>
    </location>
</feature>
<feature type="compositionally biased region" description="Pro residues" evidence="14">
    <location>
        <begin position="178"/>
        <end position="197"/>
    </location>
</feature>
<evidence type="ECO:0000313" key="15">
    <source>
        <dbReference type="EMBL" id="NEU76911.1"/>
    </source>
</evidence>
<dbReference type="NCBIfam" id="TIGR00113">
    <property type="entry name" value="queA"/>
    <property type="match status" value="1"/>
</dbReference>
<evidence type="ECO:0000256" key="3">
    <source>
        <dbReference type="ARBA" id="ARBA00011245"/>
    </source>
</evidence>
<keyword evidence="7 13" id="KW-0671">Queuosine biosynthesis</keyword>
<dbReference type="InterPro" id="IPR036100">
    <property type="entry name" value="QueA_sf"/>
</dbReference>
<evidence type="ECO:0000256" key="5">
    <source>
        <dbReference type="ARBA" id="ARBA00022679"/>
    </source>
</evidence>
<proteinExistence type="inferred from homology"/>
<dbReference type="EMBL" id="JTCM02000140">
    <property type="protein sequence ID" value="NEU76911.1"/>
    <property type="molecule type" value="Genomic_DNA"/>
</dbReference>